<comment type="subcellular location">
    <subcellularLocation>
        <location evidence="2 9">Cell membrane</location>
        <topology evidence="2 9">Multi-pass membrane protein</topology>
    </subcellularLocation>
</comment>
<evidence type="ECO:0000256" key="8">
    <source>
        <dbReference type="ARBA" id="ARBA00023136"/>
    </source>
</evidence>
<reference evidence="11" key="2">
    <citation type="journal article" date="2013" name="Nature">
        <title>Insights into bilaterian evolution from three spiralian genomes.</title>
        <authorList>
            <person name="Simakov O."/>
            <person name="Marletaz F."/>
            <person name="Cho S.J."/>
            <person name="Edsinger-Gonzales E."/>
            <person name="Havlak P."/>
            <person name="Hellsten U."/>
            <person name="Kuo D.H."/>
            <person name="Larsson T."/>
            <person name="Lv J."/>
            <person name="Arendt D."/>
            <person name="Savage R."/>
            <person name="Osoegawa K."/>
            <person name="de Jong P."/>
            <person name="Grimwood J."/>
            <person name="Chapman J.A."/>
            <person name="Shapiro H."/>
            <person name="Aerts A."/>
            <person name="Otillar R.P."/>
            <person name="Terry A.Y."/>
            <person name="Boore J.L."/>
            <person name="Grigoriev I.V."/>
            <person name="Lindberg D.R."/>
            <person name="Seaver E.C."/>
            <person name="Weisblat D.A."/>
            <person name="Putnam N.H."/>
            <person name="Rokhsar D.S."/>
        </authorList>
    </citation>
    <scope>NUCLEOTIDE SEQUENCE</scope>
    <source>
        <strain evidence="11">I ESC-2004</strain>
    </source>
</reference>
<dbReference type="GO" id="GO:0005886">
    <property type="term" value="C:plasma membrane"/>
    <property type="evidence" value="ECO:0007669"/>
    <property type="project" value="UniProtKB-SubCell"/>
</dbReference>
<feature type="transmembrane region" description="Helical" evidence="9">
    <location>
        <begin position="69"/>
        <end position="93"/>
    </location>
</feature>
<dbReference type="EMBL" id="AMQN01016865">
    <property type="status" value="NOT_ANNOTATED_CDS"/>
    <property type="molecule type" value="Genomic_DNA"/>
</dbReference>
<evidence type="ECO:0000256" key="6">
    <source>
        <dbReference type="ARBA" id="ARBA00022692"/>
    </source>
</evidence>
<evidence type="ECO:0000256" key="2">
    <source>
        <dbReference type="ARBA" id="ARBA00004651"/>
    </source>
</evidence>
<dbReference type="EnsemblMetazoa" id="CapteT144496">
    <property type="protein sequence ID" value="CapteP144496"/>
    <property type="gene ID" value="CapteG144496"/>
</dbReference>
<feature type="transmembrane region" description="Helical" evidence="9">
    <location>
        <begin position="242"/>
        <end position="263"/>
    </location>
</feature>
<dbReference type="InterPro" id="IPR009357">
    <property type="entry name" value="Riboflavin_transptr"/>
</dbReference>
<reference evidence="10" key="3">
    <citation type="submission" date="2015-06" db="UniProtKB">
        <authorList>
            <consortium name="EnsemblMetazoa"/>
        </authorList>
    </citation>
    <scope>IDENTIFICATION</scope>
</reference>
<name>X1Z3Y5_CAPTE</name>
<feature type="transmembrane region" description="Helical" evidence="9">
    <location>
        <begin position="403"/>
        <end position="427"/>
    </location>
</feature>
<keyword evidence="7 9" id="KW-1133">Transmembrane helix</keyword>
<keyword evidence="11" id="KW-1185">Reference proteome</keyword>
<dbReference type="GO" id="GO:0032217">
    <property type="term" value="F:riboflavin transmembrane transporter activity"/>
    <property type="evidence" value="ECO:0007669"/>
    <property type="project" value="UniProtKB-UniRule"/>
</dbReference>
<evidence type="ECO:0000256" key="5">
    <source>
        <dbReference type="ARBA" id="ARBA00022475"/>
    </source>
</evidence>
<feature type="transmembrane region" description="Helical" evidence="9">
    <location>
        <begin position="372"/>
        <end position="391"/>
    </location>
</feature>
<evidence type="ECO:0000313" key="11">
    <source>
        <dbReference type="Proteomes" id="UP000014760"/>
    </source>
</evidence>
<reference evidence="11" key="1">
    <citation type="submission" date="2012-12" db="EMBL/GenBank/DDBJ databases">
        <authorList>
            <person name="Hellsten U."/>
            <person name="Grimwood J."/>
            <person name="Chapman J.A."/>
            <person name="Shapiro H."/>
            <person name="Aerts A."/>
            <person name="Otillar R.P."/>
            <person name="Terry A.Y."/>
            <person name="Boore J.L."/>
            <person name="Simakov O."/>
            <person name="Marletaz F."/>
            <person name="Cho S.-J."/>
            <person name="Edsinger-Gonzales E."/>
            <person name="Havlak P."/>
            <person name="Kuo D.-H."/>
            <person name="Larsson T."/>
            <person name="Lv J."/>
            <person name="Arendt D."/>
            <person name="Savage R."/>
            <person name="Osoegawa K."/>
            <person name="de Jong P."/>
            <person name="Lindberg D.R."/>
            <person name="Seaver E.C."/>
            <person name="Weisblat D.A."/>
            <person name="Putnam N.H."/>
            <person name="Grigoriev I.V."/>
            <person name="Rokhsar D.S."/>
        </authorList>
    </citation>
    <scope>NUCLEOTIDE SEQUENCE</scope>
    <source>
        <strain evidence="11">I ESC-2004</strain>
    </source>
</reference>
<feature type="transmembrane region" description="Helical" evidence="9">
    <location>
        <begin position="105"/>
        <end position="127"/>
    </location>
</feature>
<keyword evidence="8 9" id="KW-0472">Membrane</keyword>
<comment type="catalytic activity">
    <reaction evidence="1 9">
        <text>riboflavin(in) = riboflavin(out)</text>
        <dbReference type="Rhea" id="RHEA:35015"/>
        <dbReference type="ChEBI" id="CHEBI:57986"/>
    </reaction>
</comment>
<comment type="similarity">
    <text evidence="3 9">Belongs to the riboflavin transporter family.</text>
</comment>
<keyword evidence="4 9" id="KW-0813">Transport</keyword>
<feature type="transmembrane region" description="Helical" evidence="9">
    <location>
        <begin position="139"/>
        <end position="163"/>
    </location>
</feature>
<dbReference type="AlphaFoldDB" id="X1Z3Y5"/>
<dbReference type="PANTHER" id="PTHR12929">
    <property type="entry name" value="SOLUTE CARRIER FAMILY 52"/>
    <property type="match status" value="1"/>
</dbReference>
<comment type="function">
    <text evidence="9">Plasma membrane transporter mediating the uptake by cells of the water soluble vitamin B2/riboflavin that plays a key role in biochemical oxidation-reduction reactions of the carbohydrate, lipid, and amino acid metabolism.</text>
</comment>
<evidence type="ECO:0000256" key="3">
    <source>
        <dbReference type="ARBA" id="ARBA00006366"/>
    </source>
</evidence>
<evidence type="ECO:0000313" key="10">
    <source>
        <dbReference type="EnsemblMetazoa" id="CapteP144496"/>
    </source>
</evidence>
<dbReference type="PANTHER" id="PTHR12929:SF10">
    <property type="entry name" value="RIBOFLAVIN TRANSPORTER"/>
    <property type="match status" value="1"/>
</dbReference>
<feature type="transmembrane region" description="Helical" evidence="9">
    <location>
        <begin position="439"/>
        <end position="467"/>
    </location>
</feature>
<evidence type="ECO:0000256" key="9">
    <source>
        <dbReference type="RuleBase" id="RU368035"/>
    </source>
</evidence>
<feature type="transmembrane region" description="Helical" evidence="9">
    <location>
        <begin position="313"/>
        <end position="335"/>
    </location>
</feature>
<keyword evidence="5 9" id="KW-1003">Cell membrane</keyword>
<dbReference type="OMA" id="GPLIYWY"/>
<dbReference type="Proteomes" id="UP000014760">
    <property type="component" value="Unassembled WGS sequence"/>
</dbReference>
<keyword evidence="6 9" id="KW-0812">Transmembrane</keyword>
<dbReference type="Pfam" id="PF06237">
    <property type="entry name" value="SLC52_ribofla_tr"/>
    <property type="match status" value="1"/>
</dbReference>
<protein>
    <recommendedName>
        <fullName evidence="9">Riboflavin transporter</fullName>
    </recommendedName>
</protein>
<feature type="transmembrane region" description="Helical" evidence="9">
    <location>
        <begin position="37"/>
        <end position="57"/>
    </location>
</feature>
<proteinExistence type="inferred from homology"/>
<evidence type="ECO:0000256" key="7">
    <source>
        <dbReference type="ARBA" id="ARBA00022989"/>
    </source>
</evidence>
<feature type="transmembrane region" description="Helical" evidence="9">
    <location>
        <begin position="341"/>
        <end position="365"/>
    </location>
</feature>
<sequence>MSEETDKPEDDLAEDDLQEVRPDSGCLGSCTNISISVYLLICCFSMAAWIDMFGLWVEMPILVEVLPESWALPAYLTIIMKAGNIAPIIYGVVNKLCPGNTRKREAFFTYIIIGTGAAACLMLSLFWKKTLSYRGSEHSVGFFCLASVLSVVDCTSALVFLPFMANFPPLYMTAYCIGEGLSGLIPALVGLMQGAGSTAQCVNVSTAANESYHRSRFNASDGSTLYYDTVAVYEEPRFRVEFYFLFLFFILLLSGAAFTMLLIMPLSKKHQKLALALRAEEKEAREMQVMTSPDEVKEEAVTSRPSNARFVSLLLLNTWMCTVFYGMAPAMLPYACLPYGALTYSLAIRLSAVAIPLASLVSFWLKTSSVKVITLLTGVGTLLSIYPLFLATQSPDLPLADTAAGSALIVIVCIVCASVFSYAYTVNHVLIQREFGHRGLLWTGGTTQLGSLIGGIVILICVLKVFVAHQPCT</sequence>
<organism evidence="10 11">
    <name type="scientific">Capitella teleta</name>
    <name type="common">Polychaete worm</name>
    <dbReference type="NCBI Taxonomy" id="283909"/>
    <lineage>
        <taxon>Eukaryota</taxon>
        <taxon>Metazoa</taxon>
        <taxon>Spiralia</taxon>
        <taxon>Lophotrochozoa</taxon>
        <taxon>Annelida</taxon>
        <taxon>Polychaeta</taxon>
        <taxon>Sedentaria</taxon>
        <taxon>Scolecida</taxon>
        <taxon>Capitellidae</taxon>
        <taxon>Capitella</taxon>
    </lineage>
</organism>
<evidence type="ECO:0000256" key="1">
    <source>
        <dbReference type="ARBA" id="ARBA00000215"/>
    </source>
</evidence>
<accession>X1Z3Y5</accession>
<evidence type="ECO:0000256" key="4">
    <source>
        <dbReference type="ARBA" id="ARBA00022448"/>
    </source>
</evidence>
<feature type="transmembrane region" description="Helical" evidence="9">
    <location>
        <begin position="170"/>
        <end position="189"/>
    </location>
</feature>
<dbReference type="HOGENOM" id="CLU_034789_1_0_1"/>